<dbReference type="PANTHER" id="PTHR34386">
    <property type="entry name" value="GLUTAREDOXIN"/>
    <property type="match status" value="1"/>
</dbReference>
<dbReference type="InterPro" id="IPR036249">
    <property type="entry name" value="Thioredoxin-like_sf"/>
</dbReference>
<dbReference type="GO" id="GO:0009055">
    <property type="term" value="F:electron transfer activity"/>
    <property type="evidence" value="ECO:0007669"/>
    <property type="project" value="TreeGrafter"/>
</dbReference>
<dbReference type="GeneID" id="93681733"/>
<evidence type="ECO:0000313" key="2">
    <source>
        <dbReference type="EMBL" id="KSU88025.1"/>
    </source>
</evidence>
<dbReference type="InterPro" id="IPR002109">
    <property type="entry name" value="Glutaredoxin"/>
</dbReference>
<evidence type="ECO:0000313" key="3">
    <source>
        <dbReference type="Proteomes" id="UP000053681"/>
    </source>
</evidence>
<comment type="caution">
    <text evidence="2">The sequence shown here is derived from an EMBL/GenBank/DDBJ whole genome shotgun (WGS) entry which is preliminary data.</text>
</comment>
<feature type="domain" description="Glutaredoxin" evidence="1">
    <location>
        <begin position="4"/>
        <end position="63"/>
    </location>
</feature>
<dbReference type="RefSeq" id="WP_025909147.1">
    <property type="nucleotide sequence ID" value="NZ_KQ758646.1"/>
</dbReference>
<gene>
    <name evidence="2" type="ORF">AS180_09970</name>
</gene>
<dbReference type="PANTHER" id="PTHR34386:SF1">
    <property type="entry name" value="GLUTAREDOXIN-LIKE PROTEIN NRDH"/>
    <property type="match status" value="1"/>
</dbReference>
<accession>A0A0V8JLZ7</accession>
<dbReference type="PROSITE" id="PS51354">
    <property type="entry name" value="GLUTAREDOXIN_2"/>
    <property type="match status" value="1"/>
</dbReference>
<dbReference type="Gene3D" id="3.40.30.10">
    <property type="entry name" value="Glutaredoxin"/>
    <property type="match status" value="1"/>
</dbReference>
<reference evidence="2 3" key="1">
    <citation type="submission" date="2015-11" db="EMBL/GenBank/DDBJ databases">
        <title>Bacillus caseinolyticus sp nov.</title>
        <authorList>
            <person name="Dastager S.G."/>
            <person name="Mawlankar R."/>
        </authorList>
    </citation>
    <scope>NUCLEOTIDE SEQUENCE [LARGE SCALE GENOMIC DNA]</scope>
    <source>
        <strain evidence="2 3">SGD-V-76</strain>
    </source>
</reference>
<dbReference type="Proteomes" id="UP000053681">
    <property type="component" value="Unassembled WGS sequence"/>
</dbReference>
<protein>
    <submittedName>
        <fullName evidence="2">NrdH-redoxin</fullName>
    </submittedName>
</protein>
<sequence length="78" mass="8981">MKNVELYTQPACPPCEIVKLFLKHNNISYKEYDVSKDIAARNRMIDVFQSYSTPTVKVNNDVVKGFDLQTLEKLLDLS</sequence>
<organism evidence="2 3">
    <name type="scientific">Priestia veravalensis</name>
    <dbReference type="NCBI Taxonomy" id="1414648"/>
    <lineage>
        <taxon>Bacteria</taxon>
        <taxon>Bacillati</taxon>
        <taxon>Bacillota</taxon>
        <taxon>Bacilli</taxon>
        <taxon>Bacillales</taxon>
        <taxon>Bacillaceae</taxon>
        <taxon>Priestia</taxon>
    </lineage>
</organism>
<dbReference type="InterPro" id="IPR051548">
    <property type="entry name" value="Grx-like_ET"/>
</dbReference>
<dbReference type="CDD" id="cd02976">
    <property type="entry name" value="NrdH"/>
    <property type="match status" value="1"/>
</dbReference>
<dbReference type="EMBL" id="LNQP01000030">
    <property type="protein sequence ID" value="KSU88025.1"/>
    <property type="molecule type" value="Genomic_DNA"/>
</dbReference>
<dbReference type="InterPro" id="IPR011911">
    <property type="entry name" value="GlrX_YruB"/>
</dbReference>
<proteinExistence type="predicted"/>
<dbReference type="AlphaFoldDB" id="A0A0V8JLZ7"/>
<dbReference type="GO" id="GO:0045454">
    <property type="term" value="P:cell redox homeostasis"/>
    <property type="evidence" value="ECO:0007669"/>
    <property type="project" value="TreeGrafter"/>
</dbReference>
<dbReference type="SUPFAM" id="SSF52833">
    <property type="entry name" value="Thioredoxin-like"/>
    <property type="match status" value="1"/>
</dbReference>
<name>A0A0V8JLZ7_9BACI</name>
<dbReference type="NCBIfam" id="TIGR02196">
    <property type="entry name" value="GlrX_YruB"/>
    <property type="match status" value="1"/>
</dbReference>
<dbReference type="Pfam" id="PF00462">
    <property type="entry name" value="Glutaredoxin"/>
    <property type="match status" value="1"/>
</dbReference>
<evidence type="ECO:0000259" key="1">
    <source>
        <dbReference type="Pfam" id="PF00462"/>
    </source>
</evidence>
<keyword evidence="3" id="KW-1185">Reference proteome</keyword>